<gene>
    <name evidence="2" type="ORF">GOBAR_AA02020</name>
</gene>
<dbReference type="EMBL" id="KZ662825">
    <property type="protein sequence ID" value="PPS18558.1"/>
    <property type="molecule type" value="Genomic_DNA"/>
</dbReference>
<organism evidence="2 3">
    <name type="scientific">Gossypium barbadense</name>
    <name type="common">Sea Island cotton</name>
    <name type="synonym">Hibiscus barbadensis</name>
    <dbReference type="NCBI Taxonomy" id="3634"/>
    <lineage>
        <taxon>Eukaryota</taxon>
        <taxon>Viridiplantae</taxon>
        <taxon>Streptophyta</taxon>
        <taxon>Embryophyta</taxon>
        <taxon>Tracheophyta</taxon>
        <taxon>Spermatophyta</taxon>
        <taxon>Magnoliopsida</taxon>
        <taxon>eudicotyledons</taxon>
        <taxon>Gunneridae</taxon>
        <taxon>Pentapetalae</taxon>
        <taxon>rosids</taxon>
        <taxon>malvids</taxon>
        <taxon>Malvales</taxon>
        <taxon>Malvaceae</taxon>
        <taxon>Malvoideae</taxon>
        <taxon>Gossypium</taxon>
    </lineage>
</organism>
<dbReference type="Proteomes" id="UP000239757">
    <property type="component" value="Unassembled WGS sequence"/>
</dbReference>
<dbReference type="OrthoDB" id="1298874at2759"/>
<name>A0A2P5YSI3_GOSBA</name>
<evidence type="ECO:0000313" key="2">
    <source>
        <dbReference type="EMBL" id="PPS18558.1"/>
    </source>
</evidence>
<dbReference type="AlphaFoldDB" id="A0A2P5YSI3"/>
<reference evidence="2 3" key="1">
    <citation type="submission" date="2015-01" db="EMBL/GenBank/DDBJ databases">
        <title>Genome of allotetraploid Gossypium barbadense reveals genomic plasticity and fiber elongation in cotton evolution.</title>
        <authorList>
            <person name="Chen X."/>
            <person name="Liu X."/>
            <person name="Zhao B."/>
            <person name="Zheng H."/>
            <person name="Hu Y."/>
            <person name="Lu G."/>
            <person name="Yang C."/>
            <person name="Chen J."/>
            <person name="Shan C."/>
            <person name="Zhang L."/>
            <person name="Zhou Y."/>
            <person name="Wang L."/>
            <person name="Guo W."/>
            <person name="Bai Y."/>
            <person name="Ruan J."/>
            <person name="Shangguan X."/>
            <person name="Mao Y."/>
            <person name="Jiang J."/>
            <person name="Zhu Y."/>
            <person name="Lei J."/>
            <person name="Kang H."/>
            <person name="Chen S."/>
            <person name="He X."/>
            <person name="Wang R."/>
            <person name="Wang Y."/>
            <person name="Chen J."/>
            <person name="Wang L."/>
            <person name="Yu S."/>
            <person name="Wang B."/>
            <person name="Wei J."/>
            <person name="Song S."/>
            <person name="Lu X."/>
            <person name="Gao Z."/>
            <person name="Gu W."/>
            <person name="Deng X."/>
            <person name="Ma D."/>
            <person name="Wang S."/>
            <person name="Liang W."/>
            <person name="Fang L."/>
            <person name="Cai C."/>
            <person name="Zhu X."/>
            <person name="Zhou B."/>
            <person name="Zhang Y."/>
            <person name="Chen Z."/>
            <person name="Xu S."/>
            <person name="Zhu R."/>
            <person name="Wang S."/>
            <person name="Zhang T."/>
            <person name="Zhao G."/>
        </authorList>
    </citation>
    <scope>NUCLEOTIDE SEQUENCE [LARGE SCALE GENOMIC DNA]</scope>
    <source>
        <strain evidence="3">cv. Xinhai21</strain>
        <tissue evidence="2">Leaf</tissue>
    </source>
</reference>
<accession>A0A2P5YSI3</accession>
<evidence type="ECO:0000313" key="3">
    <source>
        <dbReference type="Proteomes" id="UP000239757"/>
    </source>
</evidence>
<evidence type="ECO:0000256" key="1">
    <source>
        <dbReference type="SAM" id="MobiDB-lite"/>
    </source>
</evidence>
<proteinExistence type="predicted"/>
<protein>
    <submittedName>
        <fullName evidence="2">Uncharacterized protein</fullName>
    </submittedName>
</protein>
<sequence length="152" mass="17159">MEIESPVGQLSKLIQMTMVEDYQSCFEDLALCTHNLYDEFLLDCFISRLRTDIKLEVLGHRSTSMTEVQALARFHEARLHARRYLGSTSGFKLPPLLPTPGLPSTGPKVQRSRPPPLEQQHPPANTATPVHRISSVEAQAHRQKGLCYYCVD</sequence>
<feature type="region of interest" description="Disordered" evidence="1">
    <location>
        <begin position="95"/>
        <end position="128"/>
    </location>
</feature>